<dbReference type="InterPro" id="IPR017853">
    <property type="entry name" value="GH"/>
</dbReference>
<dbReference type="InterPro" id="IPR013785">
    <property type="entry name" value="Aldolase_TIM"/>
</dbReference>
<keyword evidence="1" id="KW-0732">Signal</keyword>
<dbReference type="EMBL" id="JBEZUR010000043">
    <property type="protein sequence ID" value="MEU3556955.1"/>
    <property type="molecule type" value="Genomic_DNA"/>
</dbReference>
<protein>
    <submittedName>
        <fullName evidence="3">Endo alpha-1,4 polygalactosaminidase</fullName>
    </submittedName>
</protein>
<name>A0ABV2YMJ3_9ACTN</name>
<proteinExistence type="predicted"/>
<dbReference type="Pfam" id="PF03537">
    <property type="entry name" value="Glyco_hydro_114"/>
    <property type="match status" value="1"/>
</dbReference>
<dbReference type="Gene3D" id="3.20.20.70">
    <property type="entry name" value="Aldolase class I"/>
    <property type="match status" value="1"/>
</dbReference>
<dbReference type="RefSeq" id="WP_108952359.1">
    <property type="nucleotide sequence ID" value="NZ_BEVZ01000002.1"/>
</dbReference>
<feature type="domain" description="Glycoside-hydrolase family GH114 TIM-barrel" evidence="2">
    <location>
        <begin position="59"/>
        <end position="276"/>
    </location>
</feature>
<dbReference type="PANTHER" id="PTHR35273:SF2">
    <property type="entry name" value="ALPHA-GALACTOSIDASE"/>
    <property type="match status" value="1"/>
</dbReference>
<evidence type="ECO:0000259" key="2">
    <source>
        <dbReference type="Pfam" id="PF03537"/>
    </source>
</evidence>
<feature type="chain" id="PRO_5045256943" evidence="1">
    <location>
        <begin position="38"/>
        <end position="287"/>
    </location>
</feature>
<comment type="caution">
    <text evidence="3">The sequence shown here is derived from an EMBL/GenBank/DDBJ whole genome shotgun (WGS) entry which is preliminary data.</text>
</comment>
<dbReference type="SUPFAM" id="SSF51445">
    <property type="entry name" value="(Trans)glycosidases"/>
    <property type="match status" value="1"/>
</dbReference>
<dbReference type="InterPro" id="IPR004352">
    <property type="entry name" value="GH114_TIM-barrel"/>
</dbReference>
<reference evidence="3 4" key="1">
    <citation type="submission" date="2024-06" db="EMBL/GenBank/DDBJ databases">
        <title>The Natural Products Discovery Center: Release of the First 8490 Sequenced Strains for Exploring Actinobacteria Biosynthetic Diversity.</title>
        <authorList>
            <person name="Kalkreuter E."/>
            <person name="Kautsar S.A."/>
            <person name="Yang D."/>
            <person name="Bader C.D."/>
            <person name="Teijaro C.N."/>
            <person name="Fluegel L."/>
            <person name="Davis C.M."/>
            <person name="Simpson J.R."/>
            <person name="Lauterbach L."/>
            <person name="Steele A.D."/>
            <person name="Gui C."/>
            <person name="Meng S."/>
            <person name="Li G."/>
            <person name="Viehrig K."/>
            <person name="Ye F."/>
            <person name="Su P."/>
            <person name="Kiefer A.F."/>
            <person name="Nichols A."/>
            <person name="Cepeda A.J."/>
            <person name="Yan W."/>
            <person name="Fan B."/>
            <person name="Jiang Y."/>
            <person name="Adhikari A."/>
            <person name="Zheng C.-J."/>
            <person name="Schuster L."/>
            <person name="Cowan T.M."/>
            <person name="Smanski M.J."/>
            <person name="Chevrette M.G."/>
            <person name="De Carvalho L.P.S."/>
            <person name="Shen B."/>
        </authorList>
    </citation>
    <scope>NUCLEOTIDE SEQUENCE [LARGE SCALE GENOMIC DNA]</scope>
    <source>
        <strain evidence="3 4">NPDC038104</strain>
    </source>
</reference>
<keyword evidence="4" id="KW-1185">Reference proteome</keyword>
<sequence length="287" mass="30785">MTSRPKRPKRPTARRGAPAVAALCAALLTAAAGCTTAADDTGRNTAPGKTALPRAGVDFDYQLGGPYTPPDTVGAVVRDRTERPVPGLYNVCYVNAFQAQPDALGWWRKHHPELLLRDADGEPVVDRDWDEVLLDTSTADGRRRLAEIVGGWVDGCAAAGYQAVEPDNLDSYERSDGLLTAADNLAFAELVARRAHSAGLAVAQKNTVALAPEARELGFDFAVAEECGQYDECGAYADAYDDRVLVVEYRPSGFAAACEEWGGRLSVVLRDLDLVPAGEDGYVRRTC</sequence>
<feature type="signal peptide" evidence="1">
    <location>
        <begin position="1"/>
        <end position="37"/>
    </location>
</feature>
<accession>A0ABV2YMJ3</accession>
<evidence type="ECO:0000313" key="4">
    <source>
        <dbReference type="Proteomes" id="UP001550850"/>
    </source>
</evidence>
<gene>
    <name evidence="3" type="ORF">AB0E65_22465</name>
</gene>
<evidence type="ECO:0000313" key="3">
    <source>
        <dbReference type="EMBL" id="MEU3556955.1"/>
    </source>
</evidence>
<organism evidence="3 4">
    <name type="scientific">Streptomyces fragilis</name>
    <dbReference type="NCBI Taxonomy" id="67301"/>
    <lineage>
        <taxon>Bacteria</taxon>
        <taxon>Bacillati</taxon>
        <taxon>Actinomycetota</taxon>
        <taxon>Actinomycetes</taxon>
        <taxon>Kitasatosporales</taxon>
        <taxon>Streptomycetaceae</taxon>
        <taxon>Streptomyces</taxon>
    </lineage>
</organism>
<evidence type="ECO:0000256" key="1">
    <source>
        <dbReference type="SAM" id="SignalP"/>
    </source>
</evidence>
<dbReference type="Proteomes" id="UP001550850">
    <property type="component" value="Unassembled WGS sequence"/>
</dbReference>
<dbReference type="PANTHER" id="PTHR35273">
    <property type="entry name" value="ALPHA-1,4 POLYGALACTOSAMINIDASE, PUTATIVE (AFU_ORTHOLOGUE AFUA_3G07890)-RELATED"/>
    <property type="match status" value="1"/>
</dbReference>
<dbReference type="PROSITE" id="PS51257">
    <property type="entry name" value="PROKAR_LIPOPROTEIN"/>
    <property type="match status" value="1"/>
</dbReference>